<protein>
    <submittedName>
        <fullName evidence="1">Uncharacterized protein</fullName>
    </submittedName>
</protein>
<name>A0A8S5S8C9_9CAUD</name>
<evidence type="ECO:0000313" key="1">
    <source>
        <dbReference type="EMBL" id="DAF46935.1"/>
    </source>
</evidence>
<sequence>MMLIISLKISFFILLFKVNDDSFINRKSSKTFYYKLKDC</sequence>
<accession>A0A8S5S8C9</accession>
<reference evidence="1" key="1">
    <citation type="journal article" date="2021" name="Proc. Natl. Acad. Sci. U.S.A.">
        <title>A Catalog of Tens of Thousands of Viruses from Human Metagenomes Reveals Hidden Associations with Chronic Diseases.</title>
        <authorList>
            <person name="Tisza M.J."/>
            <person name="Buck C.B."/>
        </authorList>
    </citation>
    <scope>NUCLEOTIDE SEQUENCE</scope>
    <source>
        <strain evidence="1">CtBAZ2</strain>
    </source>
</reference>
<organism evidence="1">
    <name type="scientific">Siphoviridae sp. ctBAZ2</name>
    <dbReference type="NCBI Taxonomy" id="2827801"/>
    <lineage>
        <taxon>Viruses</taxon>
        <taxon>Duplodnaviria</taxon>
        <taxon>Heunggongvirae</taxon>
        <taxon>Uroviricota</taxon>
        <taxon>Caudoviricetes</taxon>
    </lineage>
</organism>
<dbReference type="EMBL" id="BK032547">
    <property type="protein sequence ID" value="DAF46935.1"/>
    <property type="molecule type" value="Genomic_DNA"/>
</dbReference>
<proteinExistence type="predicted"/>